<sequence>MNKGSQIEVHTVLLPKDTNADRAEPRVKIMQPACSGFLLTDLLPKGHDPPRGWSELVAEGVSQSHDYHLQVRKRTCRLKDFPPAGRCGGVDLLVIDPPYPNYSADRLSGRLSRKRKRDKEAAPEPNSGVQAPDAYLTVDLYDLWALKTPVRDLLQSGGSQRGTLVAVWVTHHPKAKGFIIDKLFPAWNVTFLREMPWLKVLASPASVPFCAALDENVDHGCKPIYEAGGGRKSYEVLVLGRFGRLAGDTLPMTGFAGRVAQSRQAQQQTEADLRPGWTWTDPLPQDEKHIIIASVPVGHSTKPYLVDALSRHLPRRCPSSTPTSTQEEEETTSERLFVELFARGVLGSAKSPGTVQISVGDEAVKRNVIDVTLRPLRRQFTSKTNE</sequence>
<protein>
    <recommendedName>
        <fullName evidence="4">Methyltransferase</fullName>
    </recommendedName>
</protein>
<accession>A0AAN6GNK6</accession>
<dbReference type="Proteomes" id="UP001176517">
    <property type="component" value="Unassembled WGS sequence"/>
</dbReference>
<keyword evidence="3" id="KW-1185">Reference proteome</keyword>
<comment type="caution">
    <text evidence="2">The sequence shown here is derived from an EMBL/GenBank/DDBJ whole genome shotgun (WGS) entry which is preliminary data.</text>
</comment>
<dbReference type="EMBL" id="JAPDMZ010000104">
    <property type="protein sequence ID" value="KAK0549833.1"/>
    <property type="molecule type" value="Genomic_DNA"/>
</dbReference>
<proteinExistence type="predicted"/>
<evidence type="ECO:0000313" key="3">
    <source>
        <dbReference type="Proteomes" id="UP001176517"/>
    </source>
</evidence>
<organism evidence="2 3">
    <name type="scientific">Tilletia horrida</name>
    <dbReference type="NCBI Taxonomy" id="155126"/>
    <lineage>
        <taxon>Eukaryota</taxon>
        <taxon>Fungi</taxon>
        <taxon>Dikarya</taxon>
        <taxon>Basidiomycota</taxon>
        <taxon>Ustilaginomycotina</taxon>
        <taxon>Exobasidiomycetes</taxon>
        <taxon>Tilletiales</taxon>
        <taxon>Tilletiaceae</taxon>
        <taxon>Tilletia</taxon>
    </lineage>
</organism>
<name>A0AAN6GNK6_9BASI</name>
<evidence type="ECO:0000256" key="1">
    <source>
        <dbReference type="SAM" id="MobiDB-lite"/>
    </source>
</evidence>
<reference evidence="2" key="1">
    <citation type="journal article" date="2023" name="PhytoFront">
        <title>Draft Genome Resources of Seven Strains of Tilletia horrida, Causal Agent of Kernel Smut of Rice.</title>
        <authorList>
            <person name="Khanal S."/>
            <person name="Antony Babu S."/>
            <person name="Zhou X.G."/>
        </authorList>
    </citation>
    <scope>NUCLEOTIDE SEQUENCE</scope>
    <source>
        <strain evidence="2">TX6</strain>
    </source>
</reference>
<evidence type="ECO:0008006" key="4">
    <source>
        <dbReference type="Google" id="ProtNLM"/>
    </source>
</evidence>
<gene>
    <name evidence="2" type="ORF">OC846_003904</name>
</gene>
<dbReference type="AlphaFoldDB" id="A0AAN6GNK6"/>
<evidence type="ECO:0000313" key="2">
    <source>
        <dbReference type="EMBL" id="KAK0549833.1"/>
    </source>
</evidence>
<feature type="region of interest" description="Disordered" evidence="1">
    <location>
        <begin position="105"/>
        <end position="130"/>
    </location>
</feature>